<dbReference type="EMBL" id="CP097510">
    <property type="protein sequence ID" value="URE26696.1"/>
    <property type="molecule type" value="Genomic_DNA"/>
</dbReference>
<dbReference type="AlphaFoldDB" id="A0A9E7H351"/>
<sequence>MAIRLITARMQFLGSPPLMIPMKSTRVPRRNQSTAKRRKDWIILTCVEHRSLLHHLPEAPATKAYSANTW</sequence>
<evidence type="ECO:0000313" key="1">
    <source>
        <dbReference type="EMBL" id="URE26696.1"/>
    </source>
</evidence>
<name>A0A9E7H351_9LILI</name>
<gene>
    <name evidence="1" type="ORF">MUK42_16179</name>
</gene>
<keyword evidence="2" id="KW-1185">Reference proteome</keyword>
<dbReference type="OrthoDB" id="630188at2759"/>
<organism evidence="1 2">
    <name type="scientific">Musa troglodytarum</name>
    <name type="common">fe'i banana</name>
    <dbReference type="NCBI Taxonomy" id="320322"/>
    <lineage>
        <taxon>Eukaryota</taxon>
        <taxon>Viridiplantae</taxon>
        <taxon>Streptophyta</taxon>
        <taxon>Embryophyta</taxon>
        <taxon>Tracheophyta</taxon>
        <taxon>Spermatophyta</taxon>
        <taxon>Magnoliopsida</taxon>
        <taxon>Liliopsida</taxon>
        <taxon>Zingiberales</taxon>
        <taxon>Musaceae</taxon>
        <taxon>Musa</taxon>
    </lineage>
</organism>
<evidence type="ECO:0000313" key="2">
    <source>
        <dbReference type="Proteomes" id="UP001055439"/>
    </source>
</evidence>
<proteinExistence type="predicted"/>
<dbReference type="Proteomes" id="UP001055439">
    <property type="component" value="Chromosome 8"/>
</dbReference>
<accession>A0A9E7H351</accession>
<protein>
    <submittedName>
        <fullName evidence="1">Uncharacterized protein</fullName>
    </submittedName>
</protein>
<reference evidence="1" key="1">
    <citation type="submission" date="2022-05" db="EMBL/GenBank/DDBJ databases">
        <title>The Musa troglodytarum L. genome provides insights into the mechanism of non-climacteric behaviour and enrichment of carotenoids.</title>
        <authorList>
            <person name="Wang J."/>
        </authorList>
    </citation>
    <scope>NUCLEOTIDE SEQUENCE</scope>
    <source>
        <tissue evidence="1">Leaf</tissue>
    </source>
</reference>